<proteinExistence type="inferred from homology"/>
<dbReference type="SUPFAM" id="SSF51905">
    <property type="entry name" value="FAD/NAD(P)-binding domain"/>
    <property type="match status" value="1"/>
</dbReference>
<feature type="binding site" description="in other chain" evidence="6">
    <location>
        <position position="35"/>
    </location>
    <ligand>
        <name>NAD(+)</name>
        <dbReference type="ChEBI" id="CHEBI:57540"/>
        <note>ligand shared between two adjacent protomers</note>
    </ligand>
</feature>
<evidence type="ECO:0000256" key="3">
    <source>
        <dbReference type="ARBA" id="ARBA00022977"/>
    </source>
</evidence>
<comment type="similarity">
    <text evidence="6">Belongs to the THI4 family.</text>
</comment>
<comment type="catalytic activity">
    <reaction evidence="6">
        <text>hydrogen sulfide + glycine + NAD(+) = ADP-5-ethyl-4-methylthiazole-2-carboxylate + nicotinamide + 3 H2O + H(+)</text>
        <dbReference type="Rhea" id="RHEA:55704"/>
        <dbReference type="ChEBI" id="CHEBI:15377"/>
        <dbReference type="ChEBI" id="CHEBI:15378"/>
        <dbReference type="ChEBI" id="CHEBI:17154"/>
        <dbReference type="ChEBI" id="CHEBI:29919"/>
        <dbReference type="ChEBI" id="CHEBI:57305"/>
        <dbReference type="ChEBI" id="CHEBI:57540"/>
        <dbReference type="ChEBI" id="CHEBI:139151"/>
        <dbReference type="EC" id="2.4.2.59"/>
    </reaction>
</comment>
<dbReference type="Proteomes" id="UP000051373">
    <property type="component" value="Unassembled WGS sequence"/>
</dbReference>
<comment type="cofactor">
    <cofactor evidence="6">
        <name>Fe(2+)</name>
        <dbReference type="ChEBI" id="CHEBI:29033"/>
    </cofactor>
</comment>
<dbReference type="NCBIfam" id="TIGR00292">
    <property type="entry name" value="sulfide-dependent adenosine diphosphate thiazole synthase"/>
    <property type="match status" value="1"/>
</dbReference>
<evidence type="ECO:0000313" key="7">
    <source>
        <dbReference type="EMBL" id="KPK62151.1"/>
    </source>
</evidence>
<comment type="function">
    <text evidence="6">Involved in the biosynthesis of the thiazole moiety of thiamine. Catalyzes the conversion of NAD and glycine to adenosine diphosphate 5-(2-hydroxyethyl)-4-methylthiazole-2-carboxylate (ADT), an adenylated thiazole intermediate, using free sulfide as a source of sulfur.</text>
</comment>
<organism evidence="7 8">
    <name type="scientific">candidate division WOR_3 bacterium SM23_42</name>
    <dbReference type="NCBI Taxonomy" id="1703779"/>
    <lineage>
        <taxon>Bacteria</taxon>
        <taxon>Bacteria division WOR-3</taxon>
    </lineage>
</organism>
<dbReference type="GO" id="GO:0009228">
    <property type="term" value="P:thiamine biosynthetic process"/>
    <property type="evidence" value="ECO:0007669"/>
    <property type="project" value="UniProtKB-KW"/>
</dbReference>
<name>A0A0S8FNA5_UNCW3</name>
<comment type="caution">
    <text evidence="6">Lacks conserved residue(s) required for the propagation of feature annotation.</text>
</comment>
<feature type="binding site" evidence="6">
    <location>
        <position position="233"/>
    </location>
    <ligand>
        <name>glycine</name>
        <dbReference type="ChEBI" id="CHEBI:57305"/>
    </ligand>
</feature>
<evidence type="ECO:0000256" key="4">
    <source>
        <dbReference type="ARBA" id="ARBA00023004"/>
    </source>
</evidence>
<dbReference type="GO" id="GO:0016763">
    <property type="term" value="F:pentosyltransferase activity"/>
    <property type="evidence" value="ECO:0007669"/>
    <property type="project" value="UniProtKB-UniRule"/>
</dbReference>
<gene>
    <name evidence="6" type="primary">thi4</name>
    <name evidence="7" type="ORF">AMJ83_11535</name>
</gene>
<dbReference type="GO" id="GO:0009229">
    <property type="term" value="P:thiamine diphosphate biosynthetic process"/>
    <property type="evidence" value="ECO:0007669"/>
    <property type="project" value="UniProtKB-UniRule"/>
</dbReference>
<keyword evidence="5 6" id="KW-0520">NAD</keyword>
<keyword evidence="4 6" id="KW-0408">Iron</keyword>
<dbReference type="InterPro" id="IPR036188">
    <property type="entry name" value="FAD/NAD-bd_sf"/>
</dbReference>
<evidence type="ECO:0000313" key="8">
    <source>
        <dbReference type="Proteomes" id="UP000051373"/>
    </source>
</evidence>
<dbReference type="PRINTS" id="PR00420">
    <property type="entry name" value="RNGMNOXGNASE"/>
</dbReference>
<evidence type="ECO:0000256" key="1">
    <source>
        <dbReference type="ARBA" id="ARBA00022679"/>
    </source>
</evidence>
<feature type="binding site" evidence="6">
    <location>
        <position position="154"/>
    </location>
    <ligand>
        <name>Fe cation</name>
        <dbReference type="ChEBI" id="CHEBI:24875"/>
        <note>ligand shared between two adjacent protomers</note>
    </ligand>
</feature>
<dbReference type="GO" id="GO:0052837">
    <property type="term" value="P:thiazole biosynthetic process"/>
    <property type="evidence" value="ECO:0007669"/>
    <property type="project" value="UniProtKB-UniRule"/>
</dbReference>
<dbReference type="HAMAP" id="MF_00304">
    <property type="entry name" value="Thi4"/>
    <property type="match status" value="1"/>
</dbReference>
<dbReference type="EC" id="2.4.2.59" evidence="6"/>
<dbReference type="STRING" id="1703779.AMJ83_11535"/>
<dbReference type="Gene3D" id="3.50.50.60">
    <property type="entry name" value="FAD/NAD(P)-binding domain"/>
    <property type="match status" value="1"/>
</dbReference>
<dbReference type="PANTHER" id="PTHR43422">
    <property type="entry name" value="THIAMINE THIAZOLE SYNTHASE"/>
    <property type="match status" value="1"/>
</dbReference>
<sequence length="265" mass="28307">MIEETIISKAIIESYLNELLNSVESDVIIGGAGPSGLCAGYYLAKNGYKTLLFDRALKLGGGMPGGGMMFNKIVVQDAARKILDEFGIRYTEYGTGYYVANSLEATAALTDKAIKAGAKIFNLITIEDVIVRKDVVAGVVINWSSAEMAKLHIDPISFKSKTVIDATGHPSEIAHIVEQKSGGALLTPSGKIEGEKSMWADVAEHFTIENTKEAYPGLFVCGMAATAVFGGPRMGPIFGGMLLSGKKVAELVMAKIRTCVNLNKY</sequence>
<keyword evidence="2 6" id="KW-0479">Metal-binding</keyword>
<dbReference type="EMBL" id="LJUJ01000051">
    <property type="protein sequence ID" value="KPK62151.1"/>
    <property type="molecule type" value="Genomic_DNA"/>
</dbReference>
<dbReference type="GO" id="GO:0005506">
    <property type="term" value="F:iron ion binding"/>
    <property type="evidence" value="ECO:0007669"/>
    <property type="project" value="UniProtKB-UniRule"/>
</dbReference>
<feature type="binding site" evidence="6">
    <location>
        <begin position="152"/>
        <end position="154"/>
    </location>
    <ligand>
        <name>NAD(+)</name>
        <dbReference type="ChEBI" id="CHEBI:57540"/>
        <note>ligand shared between two adjacent protomers</note>
    </ligand>
</feature>
<comment type="caution">
    <text evidence="7">The sequence shown here is derived from an EMBL/GenBank/DDBJ whole genome shotgun (WGS) entry which is preliminary data.</text>
</comment>
<dbReference type="UniPathway" id="UPA00060"/>
<keyword evidence="3 6" id="KW-0784">Thiamine biosynthesis</keyword>
<feature type="binding site" description="in other chain" evidence="6">
    <location>
        <position position="62"/>
    </location>
    <ligand>
        <name>NAD(+)</name>
        <dbReference type="ChEBI" id="CHEBI:57540"/>
        <note>ligand shared between two adjacent protomers</note>
    </ligand>
</feature>
<dbReference type="InterPro" id="IPR002922">
    <property type="entry name" value="Thi4_fam"/>
</dbReference>
<dbReference type="Pfam" id="PF01946">
    <property type="entry name" value="Thi4"/>
    <property type="match status" value="1"/>
</dbReference>
<dbReference type="PATRIC" id="fig|1703779.3.peg.1774"/>
<accession>A0A0S8FNA5</accession>
<dbReference type="PANTHER" id="PTHR43422:SF3">
    <property type="entry name" value="THIAMINE THIAZOLE SYNTHASE"/>
    <property type="match status" value="1"/>
</dbReference>
<comment type="subunit">
    <text evidence="6">Homooctamer; tetramer of dimers.</text>
</comment>
<evidence type="ECO:0000256" key="5">
    <source>
        <dbReference type="ARBA" id="ARBA00023027"/>
    </source>
</evidence>
<dbReference type="InterPro" id="IPR022828">
    <property type="entry name" value="Thi4_prok"/>
</dbReference>
<protein>
    <recommendedName>
        <fullName evidence="6">Thiamine thiazole synthase</fullName>
        <ecNumber evidence="6">2.4.2.59</ecNumber>
    </recommendedName>
</protein>
<feature type="binding site" description="in other chain" evidence="6">
    <location>
        <position position="169"/>
    </location>
    <ligand>
        <name>Fe cation</name>
        <dbReference type="ChEBI" id="CHEBI:24875"/>
        <note>ligand shared between two adjacent protomers</note>
    </ligand>
</feature>
<dbReference type="AlphaFoldDB" id="A0A0S8FNA5"/>
<reference evidence="7 8" key="1">
    <citation type="journal article" date="2015" name="Microbiome">
        <title>Genomic resolution of linkages in carbon, nitrogen, and sulfur cycling among widespread estuary sediment bacteria.</title>
        <authorList>
            <person name="Baker B.J."/>
            <person name="Lazar C.S."/>
            <person name="Teske A.P."/>
            <person name="Dick G.J."/>
        </authorList>
    </citation>
    <scope>NUCLEOTIDE SEQUENCE [LARGE SCALE GENOMIC DNA]</scope>
    <source>
        <strain evidence="7">SM23_42</strain>
    </source>
</reference>
<comment type="pathway">
    <text evidence="6">Cofactor biosynthesis; thiamine diphosphate biosynthesis.</text>
</comment>
<evidence type="ECO:0000256" key="6">
    <source>
        <dbReference type="HAMAP-Rule" id="MF_00304"/>
    </source>
</evidence>
<keyword evidence="1 6" id="KW-0808">Transferase</keyword>
<feature type="binding site" description="in other chain" evidence="6">
    <location>
        <position position="126"/>
    </location>
    <ligand>
        <name>NAD(+)</name>
        <dbReference type="ChEBI" id="CHEBI:57540"/>
        <note>ligand shared between two adjacent protomers</note>
    </ligand>
</feature>
<feature type="binding site" description="in other chain" evidence="6">
    <location>
        <position position="223"/>
    </location>
    <ligand>
        <name>NAD(+)</name>
        <dbReference type="ChEBI" id="CHEBI:57540"/>
        <note>ligand shared between two adjacent protomers</note>
    </ligand>
</feature>
<evidence type="ECO:0000256" key="2">
    <source>
        <dbReference type="ARBA" id="ARBA00022723"/>
    </source>
</evidence>